<feature type="compositionally biased region" description="Basic and acidic residues" evidence="1">
    <location>
        <begin position="1"/>
        <end position="12"/>
    </location>
</feature>
<accession>A0A5B7FJF2</accession>
<keyword evidence="3" id="KW-1185">Reference proteome</keyword>
<reference evidence="2 3" key="1">
    <citation type="submission" date="2019-05" db="EMBL/GenBank/DDBJ databases">
        <title>Another draft genome of Portunus trituberculatus and its Hox gene families provides insights of decapod evolution.</title>
        <authorList>
            <person name="Jeong J.-H."/>
            <person name="Song I."/>
            <person name="Kim S."/>
            <person name="Choi T."/>
            <person name="Kim D."/>
            <person name="Ryu S."/>
            <person name="Kim W."/>
        </authorList>
    </citation>
    <scope>NUCLEOTIDE SEQUENCE [LARGE SCALE GENOMIC DNA]</scope>
    <source>
        <tissue evidence="2">Muscle</tissue>
    </source>
</reference>
<gene>
    <name evidence="2" type="ORF">E2C01_041506</name>
</gene>
<dbReference type="EMBL" id="VSRR010007900">
    <property type="protein sequence ID" value="MPC47750.1"/>
    <property type="molecule type" value="Genomic_DNA"/>
</dbReference>
<feature type="region of interest" description="Disordered" evidence="1">
    <location>
        <begin position="59"/>
        <end position="125"/>
    </location>
</feature>
<evidence type="ECO:0000256" key="1">
    <source>
        <dbReference type="SAM" id="MobiDB-lite"/>
    </source>
</evidence>
<dbReference type="AlphaFoldDB" id="A0A5B7FJF2"/>
<feature type="region of interest" description="Disordered" evidence="1">
    <location>
        <begin position="1"/>
        <end position="34"/>
    </location>
</feature>
<evidence type="ECO:0000313" key="2">
    <source>
        <dbReference type="EMBL" id="MPC47750.1"/>
    </source>
</evidence>
<evidence type="ECO:0000313" key="3">
    <source>
        <dbReference type="Proteomes" id="UP000324222"/>
    </source>
</evidence>
<proteinExistence type="predicted"/>
<feature type="compositionally biased region" description="Pro residues" evidence="1">
    <location>
        <begin position="71"/>
        <end position="83"/>
    </location>
</feature>
<comment type="caution">
    <text evidence="2">The sequence shown here is derived from an EMBL/GenBank/DDBJ whole genome shotgun (WGS) entry which is preliminary data.</text>
</comment>
<protein>
    <submittedName>
        <fullName evidence="2">Uncharacterized protein</fullName>
    </submittedName>
</protein>
<organism evidence="2 3">
    <name type="scientific">Portunus trituberculatus</name>
    <name type="common">Swimming crab</name>
    <name type="synonym">Neptunus trituberculatus</name>
    <dbReference type="NCBI Taxonomy" id="210409"/>
    <lineage>
        <taxon>Eukaryota</taxon>
        <taxon>Metazoa</taxon>
        <taxon>Ecdysozoa</taxon>
        <taxon>Arthropoda</taxon>
        <taxon>Crustacea</taxon>
        <taxon>Multicrustacea</taxon>
        <taxon>Malacostraca</taxon>
        <taxon>Eumalacostraca</taxon>
        <taxon>Eucarida</taxon>
        <taxon>Decapoda</taxon>
        <taxon>Pleocyemata</taxon>
        <taxon>Brachyura</taxon>
        <taxon>Eubrachyura</taxon>
        <taxon>Portunoidea</taxon>
        <taxon>Portunidae</taxon>
        <taxon>Portuninae</taxon>
        <taxon>Portunus</taxon>
    </lineage>
</organism>
<name>A0A5B7FJF2_PORTR</name>
<dbReference type="Proteomes" id="UP000324222">
    <property type="component" value="Unassembled WGS sequence"/>
</dbReference>
<sequence>MLAAGRQRETKKSCPGHYRMLGAARGGGPGRRRHRHRWCDTTWRLVPGHTRACWDHLPPSPPLTPHGPSAPLTPPLRTDPPAPVTSGTVTWHCDLPDEGHHINTVRRTSSTRRCPRRTGGKLPLD</sequence>
<feature type="compositionally biased region" description="Basic residues" evidence="1">
    <location>
        <begin position="109"/>
        <end position="119"/>
    </location>
</feature>